<protein>
    <submittedName>
        <fullName evidence="2">TAXI family TRAP transporter solute-binding subunit</fullName>
    </submittedName>
</protein>
<dbReference type="NCBIfam" id="TIGR02122">
    <property type="entry name" value="TRAP_TAXI"/>
    <property type="match status" value="1"/>
</dbReference>
<name>A0A848F5S1_9BURK</name>
<dbReference type="PANTHER" id="PTHR42941">
    <property type="entry name" value="SLL1037 PROTEIN"/>
    <property type="match status" value="1"/>
</dbReference>
<dbReference type="AlphaFoldDB" id="A0A848F5S1"/>
<feature type="signal peptide" evidence="1">
    <location>
        <begin position="1"/>
        <end position="21"/>
    </location>
</feature>
<dbReference type="Pfam" id="PF16868">
    <property type="entry name" value="NMT1_3"/>
    <property type="match status" value="1"/>
</dbReference>
<dbReference type="InterPro" id="IPR011852">
    <property type="entry name" value="TRAP_TAXI"/>
</dbReference>
<dbReference type="PANTHER" id="PTHR42941:SF1">
    <property type="entry name" value="SLL1037 PROTEIN"/>
    <property type="match status" value="1"/>
</dbReference>
<evidence type="ECO:0000313" key="3">
    <source>
        <dbReference type="Proteomes" id="UP000574067"/>
    </source>
</evidence>
<accession>A0A848F5S1</accession>
<evidence type="ECO:0000313" key="2">
    <source>
        <dbReference type="EMBL" id="NML14006.1"/>
    </source>
</evidence>
<reference evidence="2 3" key="1">
    <citation type="submission" date="2020-04" db="EMBL/GenBank/DDBJ databases">
        <title>Azohydromonas sp. isolated from soil.</title>
        <authorList>
            <person name="Dahal R.H."/>
        </authorList>
    </citation>
    <scope>NUCLEOTIDE SEQUENCE [LARGE SCALE GENOMIC DNA]</scope>
    <source>
        <strain evidence="2 3">G-1-1-14</strain>
    </source>
</reference>
<dbReference type="Gene3D" id="3.40.190.10">
    <property type="entry name" value="Periplasmic binding protein-like II"/>
    <property type="match status" value="2"/>
</dbReference>
<dbReference type="SUPFAM" id="SSF53850">
    <property type="entry name" value="Periplasmic binding protein-like II"/>
    <property type="match status" value="1"/>
</dbReference>
<sequence length="354" mass="38468">MRIVRTGLALACALATLAAQAASADYKIVTASERGTYIQIGRDLARFVAPDADITLEALPSAGSAENVQRLRNEPGVKLALVQSDVYQAFLDRASAGNPQAAETIKPLRVVMPLYNEEIYFITRADSPLQSVHEIRDAKINVGPLLSGTALSATTLYKQMFGKPLPEGQASYLSNEEALVKLTVDKSIDVVVAVAGQPAKLLVDMKPEARQLIRLLKFDASNPASKAALQTYFPSVIKASNYPNLLPEDVPGVAVKAFLVTFNYGRADTTTHLTRFARSLCQNFPTLQAEGHPKWKEVSLSLPPLGKGWSYYAPMVREMNTCANAQTQARANRPVQPVSTQCGQQERILGLCRP</sequence>
<comment type="caution">
    <text evidence="2">The sequence shown here is derived from an EMBL/GenBank/DDBJ whole genome shotgun (WGS) entry which is preliminary data.</text>
</comment>
<dbReference type="Proteomes" id="UP000574067">
    <property type="component" value="Unassembled WGS sequence"/>
</dbReference>
<keyword evidence="1" id="KW-0732">Signal</keyword>
<proteinExistence type="predicted"/>
<keyword evidence="3" id="KW-1185">Reference proteome</keyword>
<dbReference type="RefSeq" id="WP_169158930.1">
    <property type="nucleotide sequence ID" value="NZ_JABBFW010000002.1"/>
</dbReference>
<dbReference type="EMBL" id="JABBFW010000002">
    <property type="protein sequence ID" value="NML14006.1"/>
    <property type="molecule type" value="Genomic_DNA"/>
</dbReference>
<organism evidence="2 3">
    <name type="scientific">Azohydromonas caseinilytica</name>
    <dbReference type="NCBI Taxonomy" id="2728836"/>
    <lineage>
        <taxon>Bacteria</taxon>
        <taxon>Pseudomonadati</taxon>
        <taxon>Pseudomonadota</taxon>
        <taxon>Betaproteobacteria</taxon>
        <taxon>Burkholderiales</taxon>
        <taxon>Sphaerotilaceae</taxon>
        <taxon>Azohydromonas</taxon>
    </lineage>
</organism>
<evidence type="ECO:0000256" key="1">
    <source>
        <dbReference type="SAM" id="SignalP"/>
    </source>
</evidence>
<feature type="chain" id="PRO_5032988202" evidence="1">
    <location>
        <begin position="22"/>
        <end position="354"/>
    </location>
</feature>
<gene>
    <name evidence="2" type="ORF">HHL10_03295</name>
</gene>